<dbReference type="EMBL" id="VSSQ01031748">
    <property type="protein sequence ID" value="MPM82771.1"/>
    <property type="molecule type" value="Genomic_DNA"/>
</dbReference>
<organism evidence="2">
    <name type="scientific">bioreactor metagenome</name>
    <dbReference type="NCBI Taxonomy" id="1076179"/>
    <lineage>
        <taxon>unclassified sequences</taxon>
        <taxon>metagenomes</taxon>
        <taxon>ecological metagenomes</taxon>
    </lineage>
</organism>
<comment type="caution">
    <text evidence="2">The sequence shown here is derived from an EMBL/GenBank/DDBJ whole genome shotgun (WGS) entry which is preliminary data.</text>
</comment>
<dbReference type="AlphaFoldDB" id="A0A645D0Z5"/>
<feature type="region of interest" description="Disordered" evidence="1">
    <location>
        <begin position="303"/>
        <end position="328"/>
    </location>
</feature>
<evidence type="ECO:0000313" key="2">
    <source>
        <dbReference type="EMBL" id="MPM82771.1"/>
    </source>
</evidence>
<feature type="region of interest" description="Disordered" evidence="1">
    <location>
        <begin position="349"/>
        <end position="411"/>
    </location>
</feature>
<gene>
    <name evidence="2" type="ORF">SDC9_129833</name>
</gene>
<sequence length="422" mass="48524">MTSEPIARHHGRQVQIFTADPAAEARRRQERHVSGQCPEIPDMVGRAFQLQHDILRQPRCRRRPWRTAQSLDQTAVAAAVGQRGIARRHGGQMVAPRIGPAAEEGFDAAVLVTEADFQRMNGFAITLKPEMSGFDHAGVDRSDRHLVNGVAVDPIILLIARLDAAGGKAQRLEPWVMQYRNAVLLGDLPLESIEAGAVRGQRFEFGADETSRQLQHLRPRSTQYRQQLPGAFRRFHRQRPEGQQTPIVVQNLIQQPFPEFAECHDRDCRQRRAPAIVQGEKVLAHRPLQHYFDRSIEHVCQNRPDRQRRQPHQQRNRPQFFTGNRRQRIRLPVAGAHAHLDHRLRHAGENHEEQQQNYSAQHRSGAPDQHELRHKQRRRRRPRNQKQPRQPQNRIARHPFQQTADIPDRADAAAKLNVAGKQ</sequence>
<feature type="compositionally biased region" description="Basic residues" evidence="1">
    <location>
        <begin position="372"/>
        <end position="386"/>
    </location>
</feature>
<accession>A0A645D0Z5</accession>
<reference evidence="2" key="1">
    <citation type="submission" date="2019-08" db="EMBL/GenBank/DDBJ databases">
        <authorList>
            <person name="Kucharzyk K."/>
            <person name="Murdoch R.W."/>
            <person name="Higgins S."/>
            <person name="Loffler F."/>
        </authorList>
    </citation>
    <scope>NUCLEOTIDE SEQUENCE</scope>
</reference>
<evidence type="ECO:0000256" key="1">
    <source>
        <dbReference type="SAM" id="MobiDB-lite"/>
    </source>
</evidence>
<protein>
    <submittedName>
        <fullName evidence="2">Uncharacterized protein</fullName>
    </submittedName>
</protein>
<name>A0A645D0Z5_9ZZZZ</name>
<proteinExistence type="predicted"/>